<dbReference type="PANTHER" id="PTHR11054:SF0">
    <property type="entry name" value="6-PHOSPHOGLUCONOLACTONASE"/>
    <property type="match status" value="1"/>
</dbReference>
<evidence type="ECO:0000313" key="4">
    <source>
        <dbReference type="EMBL" id="CAL4776035.1"/>
    </source>
</evidence>
<dbReference type="Proteomes" id="UP001152797">
    <property type="component" value="Unassembled WGS sequence"/>
</dbReference>
<evidence type="ECO:0000313" key="5">
    <source>
        <dbReference type="Proteomes" id="UP001152797"/>
    </source>
</evidence>
<evidence type="ECO:0000313" key="3">
    <source>
        <dbReference type="EMBL" id="CAL1142098.1"/>
    </source>
</evidence>
<comment type="caution">
    <text evidence="2">The sequence shown here is derived from an EMBL/GenBank/DDBJ whole genome shotgun (WGS) entry which is preliminary data.</text>
</comment>
<dbReference type="OrthoDB" id="432544at2759"/>
<dbReference type="GO" id="GO:0016853">
    <property type="term" value="F:isomerase activity"/>
    <property type="evidence" value="ECO:0007669"/>
    <property type="project" value="UniProtKB-KW"/>
</dbReference>
<dbReference type="EMBL" id="CAMXCT010001294">
    <property type="protein sequence ID" value="CAI3988723.1"/>
    <property type="molecule type" value="Genomic_DNA"/>
</dbReference>
<accession>A0A9P1CCR6</accession>
<reference evidence="2" key="1">
    <citation type="submission" date="2022-10" db="EMBL/GenBank/DDBJ databases">
        <authorList>
            <person name="Chen Y."/>
            <person name="Dougan E. K."/>
            <person name="Chan C."/>
            <person name="Rhodes N."/>
            <person name="Thang M."/>
        </authorList>
    </citation>
    <scope>NUCLEOTIDE SEQUENCE</scope>
</reference>
<proteinExistence type="predicted"/>
<protein>
    <submittedName>
        <fullName evidence="4">Glucosamine/galactosamine-6-phosphate isomerase domain-containing protein</fullName>
    </submittedName>
</protein>
<keyword evidence="5" id="KW-1185">Reference proteome</keyword>
<dbReference type="InterPro" id="IPR039104">
    <property type="entry name" value="6PGL"/>
</dbReference>
<dbReference type="SUPFAM" id="SSF100950">
    <property type="entry name" value="NagB/RpiA/CoA transferase-like"/>
    <property type="match status" value="1"/>
</dbReference>
<evidence type="ECO:0000313" key="2">
    <source>
        <dbReference type="EMBL" id="CAI3988723.1"/>
    </source>
</evidence>
<keyword evidence="4" id="KW-0413">Isomerase</keyword>
<dbReference type="EMBL" id="CAMXCT030001294">
    <property type="protein sequence ID" value="CAL4776035.1"/>
    <property type="molecule type" value="Genomic_DNA"/>
</dbReference>
<dbReference type="GO" id="GO:0005975">
    <property type="term" value="P:carbohydrate metabolic process"/>
    <property type="evidence" value="ECO:0007669"/>
    <property type="project" value="InterPro"/>
</dbReference>
<dbReference type="AlphaFoldDB" id="A0A9P1CCR6"/>
<sequence length="330" mass="34493">MAMQGFVVPIATRVVQPAPGLPLQVPRLSVAPRGSRHSATVPLLAAGVIGLVQANSSRRRAVRGPSRGRLHALPATVPPAAASSVIVMPDADAVASNLCKQVAKACKDAVAERGAFALAIPGCSILKMLAGGTAELEGIEWDKGVMAYVNHKCVSNDDAAATHKKAMDLFLSGWPGLKVITMGGSGEGEAEAQRYEAELKALPETTLPRTDGMPVFDICLIGVGDDGHFGSLYPGRQEIADESGRWVLPVDMKSPPSITLSPKAMMAAKTVLVASAGVSEKYPMGKSEAMKTAIEGMEGPQAFPAQVLRSTATWLLDEAAASKLSPEYRS</sequence>
<evidence type="ECO:0000259" key="1">
    <source>
        <dbReference type="Pfam" id="PF01182"/>
    </source>
</evidence>
<organism evidence="2">
    <name type="scientific">Cladocopium goreaui</name>
    <dbReference type="NCBI Taxonomy" id="2562237"/>
    <lineage>
        <taxon>Eukaryota</taxon>
        <taxon>Sar</taxon>
        <taxon>Alveolata</taxon>
        <taxon>Dinophyceae</taxon>
        <taxon>Suessiales</taxon>
        <taxon>Symbiodiniaceae</taxon>
        <taxon>Cladocopium</taxon>
    </lineage>
</organism>
<feature type="domain" description="Glucosamine/galactosamine-6-phosphate isomerase" evidence="1">
    <location>
        <begin position="89"/>
        <end position="311"/>
    </location>
</feature>
<dbReference type="InterPro" id="IPR006148">
    <property type="entry name" value="Glc/Gal-6P_isomerase"/>
</dbReference>
<dbReference type="InterPro" id="IPR037171">
    <property type="entry name" value="NagB/RpiA_transferase-like"/>
</dbReference>
<dbReference type="Pfam" id="PF01182">
    <property type="entry name" value="Glucosamine_iso"/>
    <property type="match status" value="1"/>
</dbReference>
<dbReference type="Gene3D" id="3.40.50.1360">
    <property type="match status" value="1"/>
</dbReference>
<reference evidence="3" key="2">
    <citation type="submission" date="2024-04" db="EMBL/GenBank/DDBJ databases">
        <authorList>
            <person name="Chen Y."/>
            <person name="Shah S."/>
            <person name="Dougan E. K."/>
            <person name="Thang M."/>
            <person name="Chan C."/>
        </authorList>
    </citation>
    <scope>NUCLEOTIDE SEQUENCE [LARGE SCALE GENOMIC DNA]</scope>
</reference>
<dbReference type="EMBL" id="CAMXCT020001294">
    <property type="protein sequence ID" value="CAL1142098.1"/>
    <property type="molecule type" value="Genomic_DNA"/>
</dbReference>
<dbReference type="PANTHER" id="PTHR11054">
    <property type="entry name" value="6-PHOSPHOGLUCONOLACTONASE"/>
    <property type="match status" value="1"/>
</dbReference>
<gene>
    <name evidence="2" type="ORF">C1SCF055_LOCUS15849</name>
</gene>
<name>A0A9P1CCR6_9DINO</name>